<dbReference type="InterPro" id="IPR050145">
    <property type="entry name" value="Centrin_CML-like"/>
</dbReference>
<sequence length="73" mass="7774">MADTEEYAPTFRLVDTDGDGRISATELASLMRALGAPITGERAAEAVRMVDADGDGLISLPEFAAYMDGHRLT</sequence>
<protein>
    <submittedName>
        <fullName evidence="4">Calcium-binding protein</fullName>
    </submittedName>
</protein>
<dbReference type="PROSITE" id="PS50222">
    <property type="entry name" value="EF_HAND_2"/>
    <property type="match status" value="2"/>
</dbReference>
<dbReference type="AlphaFoldDB" id="A0A2W2GZK3"/>
<gene>
    <name evidence="4" type="ORF">C1I98_18990</name>
</gene>
<dbReference type="GO" id="GO:0043226">
    <property type="term" value="C:organelle"/>
    <property type="evidence" value="ECO:0007669"/>
    <property type="project" value="UniProtKB-ARBA"/>
</dbReference>
<dbReference type="InterPro" id="IPR011992">
    <property type="entry name" value="EF-hand-dom_pair"/>
</dbReference>
<dbReference type="InterPro" id="IPR018247">
    <property type="entry name" value="EF_Hand_1_Ca_BS"/>
</dbReference>
<feature type="domain" description="EF-hand" evidence="3">
    <location>
        <begin position="38"/>
        <end position="73"/>
    </location>
</feature>
<proteinExistence type="predicted"/>
<dbReference type="Proteomes" id="UP000248544">
    <property type="component" value="Unassembled WGS sequence"/>
</dbReference>
<keyword evidence="5" id="KW-1185">Reference proteome</keyword>
<dbReference type="CDD" id="cd00051">
    <property type="entry name" value="EFh"/>
    <property type="match status" value="1"/>
</dbReference>
<dbReference type="FunFam" id="1.10.238.10:FF:000178">
    <property type="entry name" value="Calmodulin-2 A"/>
    <property type="match status" value="1"/>
</dbReference>
<dbReference type="InterPro" id="IPR002048">
    <property type="entry name" value="EF_hand_dom"/>
</dbReference>
<dbReference type="Pfam" id="PF13499">
    <property type="entry name" value="EF-hand_7"/>
    <property type="match status" value="1"/>
</dbReference>
<keyword evidence="2" id="KW-0106">Calcium</keyword>
<comment type="caution">
    <text evidence="4">The sequence shown here is derived from an EMBL/GenBank/DDBJ whole genome shotgun (WGS) entry which is preliminary data.</text>
</comment>
<dbReference type="SMART" id="SM00054">
    <property type="entry name" value="EFh"/>
    <property type="match status" value="2"/>
</dbReference>
<evidence type="ECO:0000259" key="3">
    <source>
        <dbReference type="PROSITE" id="PS50222"/>
    </source>
</evidence>
<feature type="domain" description="EF-hand" evidence="3">
    <location>
        <begin position="2"/>
        <end position="37"/>
    </location>
</feature>
<reference evidence="4 5" key="1">
    <citation type="submission" date="2018-01" db="EMBL/GenBank/DDBJ databases">
        <title>Draft genome sequence of Sphaerisporangium sp. 7K107.</title>
        <authorList>
            <person name="Sahin N."/>
            <person name="Saygin H."/>
            <person name="Ay H."/>
        </authorList>
    </citation>
    <scope>NUCLEOTIDE SEQUENCE [LARGE SCALE GENOMIC DNA]</scope>
    <source>
        <strain evidence="4 5">7K107</strain>
    </source>
</reference>
<evidence type="ECO:0000313" key="4">
    <source>
        <dbReference type="EMBL" id="PZG43100.1"/>
    </source>
</evidence>
<dbReference type="RefSeq" id="WP_111168791.1">
    <property type="nucleotide sequence ID" value="NZ_POUA01000143.1"/>
</dbReference>
<accession>A0A2W2GZK3</accession>
<dbReference type="PANTHER" id="PTHR23050">
    <property type="entry name" value="CALCIUM BINDING PROTEIN"/>
    <property type="match status" value="1"/>
</dbReference>
<dbReference type="EMBL" id="POUA01000143">
    <property type="protein sequence ID" value="PZG43100.1"/>
    <property type="molecule type" value="Genomic_DNA"/>
</dbReference>
<dbReference type="Gene3D" id="1.10.238.10">
    <property type="entry name" value="EF-hand"/>
    <property type="match status" value="1"/>
</dbReference>
<evidence type="ECO:0000256" key="1">
    <source>
        <dbReference type="ARBA" id="ARBA00022737"/>
    </source>
</evidence>
<dbReference type="SUPFAM" id="SSF47473">
    <property type="entry name" value="EF-hand"/>
    <property type="match status" value="1"/>
</dbReference>
<name>A0A2W2GZK3_9ACTN</name>
<evidence type="ECO:0000313" key="5">
    <source>
        <dbReference type="Proteomes" id="UP000248544"/>
    </source>
</evidence>
<keyword evidence="1" id="KW-0677">Repeat</keyword>
<organism evidence="4 5">
    <name type="scientific">Spongiactinospora gelatinilytica</name>
    <dbReference type="NCBI Taxonomy" id="2666298"/>
    <lineage>
        <taxon>Bacteria</taxon>
        <taxon>Bacillati</taxon>
        <taxon>Actinomycetota</taxon>
        <taxon>Actinomycetes</taxon>
        <taxon>Streptosporangiales</taxon>
        <taxon>Streptosporangiaceae</taxon>
        <taxon>Spongiactinospora</taxon>
    </lineage>
</organism>
<dbReference type="PROSITE" id="PS00018">
    <property type="entry name" value="EF_HAND_1"/>
    <property type="match status" value="2"/>
</dbReference>
<evidence type="ECO:0000256" key="2">
    <source>
        <dbReference type="ARBA" id="ARBA00022837"/>
    </source>
</evidence>
<dbReference type="GO" id="GO:0005509">
    <property type="term" value="F:calcium ion binding"/>
    <property type="evidence" value="ECO:0007669"/>
    <property type="project" value="InterPro"/>
</dbReference>